<organism evidence="2 3">
    <name type="scientific">Holothuria leucospilota</name>
    <name type="common">Black long sea cucumber</name>
    <name type="synonym">Mertensiothuria leucospilota</name>
    <dbReference type="NCBI Taxonomy" id="206669"/>
    <lineage>
        <taxon>Eukaryota</taxon>
        <taxon>Metazoa</taxon>
        <taxon>Echinodermata</taxon>
        <taxon>Eleutherozoa</taxon>
        <taxon>Echinozoa</taxon>
        <taxon>Holothuroidea</taxon>
        <taxon>Aspidochirotacea</taxon>
        <taxon>Aspidochirotida</taxon>
        <taxon>Holothuriidae</taxon>
        <taxon>Holothuria</taxon>
    </lineage>
</organism>
<reference evidence="2" key="1">
    <citation type="submission" date="2021-10" db="EMBL/GenBank/DDBJ databases">
        <title>Tropical sea cucumber genome reveals ecological adaptation and Cuvierian tubules defense mechanism.</title>
        <authorList>
            <person name="Chen T."/>
        </authorList>
    </citation>
    <scope>NUCLEOTIDE SEQUENCE</scope>
    <source>
        <strain evidence="2">Nanhai2018</strain>
        <tissue evidence="2">Muscle</tissue>
    </source>
</reference>
<proteinExistence type="predicted"/>
<comment type="caution">
    <text evidence="2">The sequence shown here is derived from an EMBL/GenBank/DDBJ whole genome shotgun (WGS) entry which is preliminary data.</text>
</comment>
<protein>
    <submittedName>
        <fullName evidence="2">Uncharacterized protein</fullName>
    </submittedName>
</protein>
<dbReference type="EMBL" id="JAIZAY010000012">
    <property type="protein sequence ID" value="KAJ8032378.1"/>
    <property type="molecule type" value="Genomic_DNA"/>
</dbReference>
<dbReference type="Proteomes" id="UP001152320">
    <property type="component" value="Chromosome 12"/>
</dbReference>
<gene>
    <name evidence="2" type="ORF">HOLleu_25892</name>
</gene>
<evidence type="ECO:0000256" key="1">
    <source>
        <dbReference type="SAM" id="MobiDB-lite"/>
    </source>
</evidence>
<sequence>MAFHLQMRTREMTLMLSSRNGKSTVPVASAKVTAQRAKSISHSSASNMSDVIFVTGEEYNRKTKSNIKRSCAGFAAQSRKPVLHKQIQDGSDEDLSILRLEDSQWGREKQQGGGNPRARPQSQPVLCQVT</sequence>
<feature type="compositionally biased region" description="Polar residues" evidence="1">
    <location>
        <begin position="120"/>
        <end position="130"/>
    </location>
</feature>
<name>A0A9Q1BTG8_HOLLE</name>
<dbReference type="AlphaFoldDB" id="A0A9Q1BTG8"/>
<feature type="region of interest" description="Disordered" evidence="1">
    <location>
        <begin position="105"/>
        <end position="130"/>
    </location>
</feature>
<evidence type="ECO:0000313" key="3">
    <source>
        <dbReference type="Proteomes" id="UP001152320"/>
    </source>
</evidence>
<evidence type="ECO:0000313" key="2">
    <source>
        <dbReference type="EMBL" id="KAJ8032378.1"/>
    </source>
</evidence>
<keyword evidence="3" id="KW-1185">Reference proteome</keyword>
<accession>A0A9Q1BTG8</accession>